<dbReference type="Proteomes" id="UP000699042">
    <property type="component" value="Unassembled WGS sequence"/>
</dbReference>
<feature type="chain" id="PRO_5040514860" description="Secreted protein" evidence="1">
    <location>
        <begin position="30"/>
        <end position="67"/>
    </location>
</feature>
<sequence>MSSMWLVKAGKKCSTLLNLLLAGFIHGEASLDDVICAQLRFHGNANVGSDQRLRKSVPEGCGKRAAC</sequence>
<dbReference type="EMBL" id="JAESDN010000002">
    <property type="protein sequence ID" value="KAG7054521.1"/>
    <property type="molecule type" value="Genomic_DNA"/>
</dbReference>
<protein>
    <recommendedName>
        <fullName evidence="4">Secreted protein</fullName>
    </recommendedName>
</protein>
<keyword evidence="3" id="KW-1185">Reference proteome</keyword>
<accession>A0A9P7UG33</accession>
<comment type="caution">
    <text evidence="2">The sequence shown here is derived from an EMBL/GenBank/DDBJ whole genome shotgun (WGS) entry which is preliminary data.</text>
</comment>
<organism evidence="2 3">
    <name type="scientific">Colletotrichum scovillei</name>
    <dbReference type="NCBI Taxonomy" id="1209932"/>
    <lineage>
        <taxon>Eukaryota</taxon>
        <taxon>Fungi</taxon>
        <taxon>Dikarya</taxon>
        <taxon>Ascomycota</taxon>
        <taxon>Pezizomycotina</taxon>
        <taxon>Sordariomycetes</taxon>
        <taxon>Hypocreomycetidae</taxon>
        <taxon>Glomerellales</taxon>
        <taxon>Glomerellaceae</taxon>
        <taxon>Colletotrichum</taxon>
        <taxon>Colletotrichum acutatum species complex</taxon>
    </lineage>
</organism>
<dbReference type="AlphaFoldDB" id="A0A9P7UG33"/>
<keyword evidence="1" id="KW-0732">Signal</keyword>
<evidence type="ECO:0008006" key="4">
    <source>
        <dbReference type="Google" id="ProtNLM"/>
    </source>
</evidence>
<reference evidence="2" key="1">
    <citation type="submission" date="2021-05" db="EMBL/GenBank/DDBJ databases">
        <title>Comparative genomics of three Colletotrichum scovillei strains and genetic complementation revealed genes involved fungal growth and virulence on chili pepper.</title>
        <authorList>
            <person name="Hsieh D.-K."/>
            <person name="Chuang S.-C."/>
            <person name="Chen C.-Y."/>
            <person name="Chao Y.-T."/>
            <person name="Lu M.-Y.J."/>
            <person name="Lee M.-H."/>
            <person name="Shih M.-C."/>
        </authorList>
    </citation>
    <scope>NUCLEOTIDE SEQUENCE</scope>
    <source>
        <strain evidence="2">Coll-153</strain>
    </source>
</reference>
<feature type="signal peptide" evidence="1">
    <location>
        <begin position="1"/>
        <end position="29"/>
    </location>
</feature>
<evidence type="ECO:0000313" key="3">
    <source>
        <dbReference type="Proteomes" id="UP000699042"/>
    </source>
</evidence>
<proteinExistence type="predicted"/>
<evidence type="ECO:0000256" key="1">
    <source>
        <dbReference type="SAM" id="SignalP"/>
    </source>
</evidence>
<name>A0A9P7UG33_9PEZI</name>
<gene>
    <name evidence="2" type="ORF">JMJ77_007001</name>
</gene>
<evidence type="ECO:0000313" key="2">
    <source>
        <dbReference type="EMBL" id="KAG7054521.1"/>
    </source>
</evidence>